<keyword evidence="1" id="KW-0472">Membrane</keyword>
<reference evidence="2 3" key="1">
    <citation type="submission" date="2024-01" db="EMBL/GenBank/DDBJ databases">
        <title>The complete chloroplast genome sequence of Lithospermum erythrorhizon: insights into the phylogenetic relationship among Boraginaceae species and the maternal lineages of purple gromwells.</title>
        <authorList>
            <person name="Okada T."/>
            <person name="Watanabe K."/>
        </authorList>
    </citation>
    <scope>NUCLEOTIDE SEQUENCE [LARGE SCALE GENOMIC DNA]</scope>
</reference>
<gene>
    <name evidence="2" type="ORF">LIER_14646</name>
</gene>
<protein>
    <submittedName>
        <fullName evidence="2">Uncharacterized protein</fullName>
    </submittedName>
</protein>
<evidence type="ECO:0000256" key="1">
    <source>
        <dbReference type="SAM" id="Phobius"/>
    </source>
</evidence>
<proteinExistence type="predicted"/>
<keyword evidence="1" id="KW-1133">Transmembrane helix</keyword>
<feature type="transmembrane region" description="Helical" evidence="1">
    <location>
        <begin position="15"/>
        <end position="38"/>
    </location>
</feature>
<organism evidence="2 3">
    <name type="scientific">Lithospermum erythrorhizon</name>
    <name type="common">Purple gromwell</name>
    <name type="synonym">Lithospermum officinale var. erythrorhizon</name>
    <dbReference type="NCBI Taxonomy" id="34254"/>
    <lineage>
        <taxon>Eukaryota</taxon>
        <taxon>Viridiplantae</taxon>
        <taxon>Streptophyta</taxon>
        <taxon>Embryophyta</taxon>
        <taxon>Tracheophyta</taxon>
        <taxon>Spermatophyta</taxon>
        <taxon>Magnoliopsida</taxon>
        <taxon>eudicotyledons</taxon>
        <taxon>Gunneridae</taxon>
        <taxon>Pentapetalae</taxon>
        <taxon>asterids</taxon>
        <taxon>lamiids</taxon>
        <taxon>Boraginales</taxon>
        <taxon>Boraginaceae</taxon>
        <taxon>Boraginoideae</taxon>
        <taxon>Lithospermeae</taxon>
        <taxon>Lithospermum</taxon>
    </lineage>
</organism>
<name>A0AAV3Q553_LITER</name>
<evidence type="ECO:0000313" key="2">
    <source>
        <dbReference type="EMBL" id="GAA0157362.1"/>
    </source>
</evidence>
<evidence type="ECO:0000313" key="3">
    <source>
        <dbReference type="Proteomes" id="UP001454036"/>
    </source>
</evidence>
<accession>A0AAV3Q553</accession>
<comment type="caution">
    <text evidence="2">The sequence shown here is derived from an EMBL/GenBank/DDBJ whole genome shotgun (WGS) entry which is preliminary data.</text>
</comment>
<keyword evidence="3" id="KW-1185">Reference proteome</keyword>
<dbReference type="EMBL" id="BAABME010003088">
    <property type="protein sequence ID" value="GAA0157362.1"/>
    <property type="molecule type" value="Genomic_DNA"/>
</dbReference>
<keyword evidence="1" id="KW-0812">Transmembrane</keyword>
<sequence length="158" mass="18238">MFVLQSYAKKCGKHLLRVVSCLAMFDFIRIPIIVLYLYLNLYVKVVRCAVVMHPDFDYYPQPLILVNVLSINRIAHSSRNISSFTVNPPLEAAAHLKTWFDSVREVELPNLLTDYSIAFAKDLVDRKLVPVHAVQNIISTKECGDYWTRSYMRISLDD</sequence>
<dbReference type="AlphaFoldDB" id="A0AAV3Q553"/>
<dbReference type="Proteomes" id="UP001454036">
    <property type="component" value="Unassembled WGS sequence"/>
</dbReference>